<accession>A0A1H9VAG0</accession>
<sequence>MCLNGLYGENFLPIRLKPKGNGVLVVNTRADMALSPAAQTRNPQPITNSSVSSAFSKPWISFQ</sequence>
<gene>
    <name evidence="1" type="ORF">SAMN04488023_14019</name>
</gene>
<protein>
    <submittedName>
        <fullName evidence="1">Uncharacterized protein</fullName>
    </submittedName>
</protein>
<keyword evidence="2" id="KW-1185">Reference proteome</keyword>
<evidence type="ECO:0000313" key="2">
    <source>
        <dbReference type="Proteomes" id="UP000199572"/>
    </source>
</evidence>
<evidence type="ECO:0000313" key="1">
    <source>
        <dbReference type="EMBL" id="SES18682.1"/>
    </source>
</evidence>
<dbReference type="EMBL" id="FOGG01000040">
    <property type="protein sequence ID" value="SES18682.1"/>
    <property type="molecule type" value="Genomic_DNA"/>
</dbReference>
<name>A0A1H9VAG0_9SPHI</name>
<reference evidence="1 2" key="1">
    <citation type="submission" date="2016-10" db="EMBL/GenBank/DDBJ databases">
        <authorList>
            <person name="de Groot N.N."/>
        </authorList>
    </citation>
    <scope>NUCLEOTIDE SEQUENCE [LARGE SCALE GENOMIC DNA]</scope>
    <source>
        <strain evidence="1 2">DSM 18610</strain>
    </source>
</reference>
<organism evidence="1 2">
    <name type="scientific">Pedobacter rhizosphaerae</name>
    <dbReference type="NCBI Taxonomy" id="390241"/>
    <lineage>
        <taxon>Bacteria</taxon>
        <taxon>Pseudomonadati</taxon>
        <taxon>Bacteroidota</taxon>
        <taxon>Sphingobacteriia</taxon>
        <taxon>Sphingobacteriales</taxon>
        <taxon>Sphingobacteriaceae</taxon>
        <taxon>Pedobacter</taxon>
    </lineage>
</organism>
<dbReference type="Proteomes" id="UP000199572">
    <property type="component" value="Unassembled WGS sequence"/>
</dbReference>
<proteinExistence type="predicted"/>
<dbReference type="AlphaFoldDB" id="A0A1H9VAG0"/>